<comment type="similarity">
    <text evidence="6 15">In the C-terminal section; belongs to the PRA-PH family.</text>
</comment>
<dbReference type="CDD" id="cd11534">
    <property type="entry name" value="NTP-PPase_HisIE_like"/>
    <property type="match status" value="1"/>
</dbReference>
<feature type="domain" description="Phosphoribosyl-AMP cyclohydrolase" evidence="16">
    <location>
        <begin position="33"/>
        <end position="105"/>
    </location>
</feature>
<dbReference type="AlphaFoldDB" id="A0A1M3L365"/>
<keyword evidence="9 15" id="KW-0028">Amino-acid biosynthesis</keyword>
<dbReference type="SUPFAM" id="SSF141734">
    <property type="entry name" value="HisI-like"/>
    <property type="match status" value="1"/>
</dbReference>
<comment type="pathway">
    <text evidence="4 15">Amino-acid biosynthesis; L-histidine biosynthesis; L-histidine from 5-phospho-alpha-D-ribose 1-diphosphate: step 3/9.</text>
</comment>
<dbReference type="EMBL" id="MKVH01000009">
    <property type="protein sequence ID" value="OJX59707.1"/>
    <property type="molecule type" value="Genomic_DNA"/>
</dbReference>
<sequence length="209" mass="22996">MFNRGAVMILKYDDITGLLPVVVQDADSGSVLMVGYMNSDAYDTTMTTRRVTFFSRSRQELWTKGETSGNVLNVVSIHADCDADSLLIKARPAGPTCHTGSPSCFDDQEAIFRLADLEDIIALRGASGDQHSYTVRLLREGIHRCAQKVGEEGLEVALAAVAAPEQLVDEVADLLYHVLVLLHVRGHRFSEVEERLASRNGRRMMVTSS</sequence>
<dbReference type="HAMAP" id="MF_01020">
    <property type="entry name" value="HisE"/>
    <property type="match status" value="1"/>
</dbReference>
<evidence type="ECO:0000256" key="13">
    <source>
        <dbReference type="ARBA" id="ARBA00023102"/>
    </source>
</evidence>
<keyword evidence="8 15" id="KW-0963">Cytoplasm</keyword>
<dbReference type="InterPro" id="IPR021130">
    <property type="entry name" value="PRib-ATP_PPHydrolase-like"/>
</dbReference>
<evidence type="ECO:0000259" key="16">
    <source>
        <dbReference type="Pfam" id="PF01502"/>
    </source>
</evidence>
<feature type="region of interest" description="Phosphoribosyl-AMP cyclohydrolase" evidence="15">
    <location>
        <begin position="1"/>
        <end position="113"/>
    </location>
</feature>
<evidence type="ECO:0000256" key="1">
    <source>
        <dbReference type="ARBA" id="ARBA00000024"/>
    </source>
</evidence>
<comment type="subcellular location">
    <subcellularLocation>
        <location evidence="3 15">Cytoplasm</location>
    </subcellularLocation>
</comment>
<feature type="region of interest" description="Phosphoribosyl-ATP pyrophosphohydrolase" evidence="15">
    <location>
        <begin position="114"/>
        <end position="209"/>
    </location>
</feature>
<dbReference type="Pfam" id="PF01503">
    <property type="entry name" value="PRA-PH"/>
    <property type="match status" value="1"/>
</dbReference>
<evidence type="ECO:0000256" key="15">
    <source>
        <dbReference type="HAMAP-Rule" id="MF_01019"/>
    </source>
</evidence>
<evidence type="ECO:0000256" key="9">
    <source>
        <dbReference type="ARBA" id="ARBA00022605"/>
    </source>
</evidence>
<comment type="similarity">
    <text evidence="7 15">In the N-terminal section; belongs to the PRA-CH family.</text>
</comment>
<dbReference type="NCBIfam" id="NF000768">
    <property type="entry name" value="PRK00051.1"/>
    <property type="match status" value="1"/>
</dbReference>
<dbReference type="UniPathway" id="UPA00031">
    <property type="reaction ID" value="UER00007"/>
</dbReference>
<evidence type="ECO:0000256" key="8">
    <source>
        <dbReference type="ARBA" id="ARBA00022490"/>
    </source>
</evidence>
<evidence type="ECO:0000256" key="5">
    <source>
        <dbReference type="ARBA" id="ARBA00005204"/>
    </source>
</evidence>
<evidence type="ECO:0000313" key="18">
    <source>
        <dbReference type="Proteomes" id="UP000184233"/>
    </source>
</evidence>
<dbReference type="PANTHER" id="PTHR42945:SF9">
    <property type="entry name" value="HISTIDINE BIOSYNTHESIS BIFUNCTIONAL PROTEIN HISIE"/>
    <property type="match status" value="1"/>
</dbReference>
<dbReference type="Proteomes" id="UP000184233">
    <property type="component" value="Unassembled WGS sequence"/>
</dbReference>
<keyword evidence="11 15" id="KW-0378">Hydrolase</keyword>
<evidence type="ECO:0000256" key="3">
    <source>
        <dbReference type="ARBA" id="ARBA00004496"/>
    </source>
</evidence>
<evidence type="ECO:0000256" key="12">
    <source>
        <dbReference type="ARBA" id="ARBA00022840"/>
    </source>
</evidence>
<dbReference type="GO" id="GO:0000105">
    <property type="term" value="P:L-histidine biosynthetic process"/>
    <property type="evidence" value="ECO:0007669"/>
    <property type="project" value="UniProtKB-UniRule"/>
</dbReference>
<dbReference type="GO" id="GO:0005524">
    <property type="term" value="F:ATP binding"/>
    <property type="evidence" value="ECO:0007669"/>
    <property type="project" value="UniProtKB-KW"/>
</dbReference>
<organism evidence="17 18">
    <name type="scientific">Candidatus Kapaibacterium thiocyanatum</name>
    <dbReference type="NCBI Taxonomy" id="1895771"/>
    <lineage>
        <taxon>Bacteria</taxon>
        <taxon>Pseudomonadati</taxon>
        <taxon>Candidatus Kapaibacteriota</taxon>
        <taxon>Candidatus Kapaibacteriia</taxon>
        <taxon>Candidatus Kapaibacteriales</taxon>
        <taxon>Candidatus Kapaibacteriaceae</taxon>
        <taxon>Candidatus Kapaibacterium</taxon>
    </lineage>
</organism>
<comment type="caution">
    <text evidence="17">The sequence shown here is derived from an EMBL/GenBank/DDBJ whole genome shotgun (WGS) entry which is preliminary data.</text>
</comment>
<proteinExistence type="inferred from homology"/>
<evidence type="ECO:0000256" key="2">
    <source>
        <dbReference type="ARBA" id="ARBA00001460"/>
    </source>
</evidence>
<dbReference type="InterPro" id="IPR008179">
    <property type="entry name" value="HisE"/>
</dbReference>
<evidence type="ECO:0000256" key="4">
    <source>
        <dbReference type="ARBA" id="ARBA00005169"/>
    </source>
</evidence>
<dbReference type="EC" id="3.5.4.19" evidence="15"/>
<comment type="catalytic activity">
    <reaction evidence="2 15">
        <text>1-(5-phospho-beta-D-ribosyl)-ATP + H2O = 1-(5-phospho-beta-D-ribosyl)-5'-AMP + diphosphate + H(+)</text>
        <dbReference type="Rhea" id="RHEA:22828"/>
        <dbReference type="ChEBI" id="CHEBI:15377"/>
        <dbReference type="ChEBI" id="CHEBI:15378"/>
        <dbReference type="ChEBI" id="CHEBI:33019"/>
        <dbReference type="ChEBI" id="CHEBI:59457"/>
        <dbReference type="ChEBI" id="CHEBI:73183"/>
        <dbReference type="EC" id="3.6.1.31"/>
    </reaction>
</comment>
<accession>A0A1M3L365</accession>
<evidence type="ECO:0000256" key="6">
    <source>
        <dbReference type="ARBA" id="ARBA00007731"/>
    </source>
</evidence>
<comment type="pathway">
    <text evidence="5 15">Amino-acid biosynthesis; L-histidine biosynthesis; L-histidine from 5-phospho-alpha-D-ribose 1-diphosphate: step 2/9.</text>
</comment>
<dbReference type="SUPFAM" id="SSF101386">
    <property type="entry name" value="all-alpha NTP pyrophosphatases"/>
    <property type="match status" value="1"/>
</dbReference>
<dbReference type="InterPro" id="IPR038019">
    <property type="entry name" value="PRib_AMP_CycHydrolase_sf"/>
</dbReference>
<dbReference type="GO" id="GO:0004636">
    <property type="term" value="F:phosphoribosyl-ATP diphosphatase activity"/>
    <property type="evidence" value="ECO:0007669"/>
    <property type="project" value="UniProtKB-UniRule"/>
</dbReference>
<dbReference type="FunFam" id="3.10.20.810:FF:000001">
    <property type="entry name" value="Histidine biosynthesis bifunctional protein HisIE"/>
    <property type="match status" value="1"/>
</dbReference>
<dbReference type="STRING" id="1895771.BGO89_05680"/>
<comment type="catalytic activity">
    <reaction evidence="1 15">
        <text>1-(5-phospho-beta-D-ribosyl)-5'-AMP + H2O = 1-(5-phospho-beta-D-ribosyl)-5-[(5-phospho-beta-D-ribosylamino)methylideneamino]imidazole-4-carboxamide</text>
        <dbReference type="Rhea" id="RHEA:20049"/>
        <dbReference type="ChEBI" id="CHEBI:15377"/>
        <dbReference type="ChEBI" id="CHEBI:58435"/>
        <dbReference type="ChEBI" id="CHEBI:59457"/>
        <dbReference type="EC" id="3.5.4.19"/>
    </reaction>
</comment>
<dbReference type="PANTHER" id="PTHR42945">
    <property type="entry name" value="HISTIDINE BIOSYNTHESIS BIFUNCTIONAL PROTEIN"/>
    <property type="match status" value="1"/>
</dbReference>
<dbReference type="GO" id="GO:0005737">
    <property type="term" value="C:cytoplasm"/>
    <property type="evidence" value="ECO:0007669"/>
    <property type="project" value="UniProtKB-SubCell"/>
</dbReference>
<protein>
    <recommendedName>
        <fullName evidence="15">Histidine biosynthesis bifunctional protein HisIE</fullName>
    </recommendedName>
    <domain>
        <recommendedName>
            <fullName evidence="15">Phosphoribosyl-AMP cyclohydrolase</fullName>
            <shortName evidence="15">PRA-CH</shortName>
            <ecNumber evidence="15">3.5.4.19</ecNumber>
        </recommendedName>
    </domain>
    <domain>
        <recommendedName>
            <fullName evidence="15">Phosphoribosyl-ATP pyrophosphatase</fullName>
            <shortName evidence="15">PRA-PH</shortName>
            <ecNumber evidence="15">3.6.1.31</ecNumber>
        </recommendedName>
    </domain>
</protein>
<reference evidence="17 18" key="1">
    <citation type="submission" date="2016-09" db="EMBL/GenBank/DDBJ databases">
        <title>Genome-resolved meta-omics ties microbial dynamics to process performance in biotechnology for thiocyanate degradation.</title>
        <authorList>
            <person name="Kantor R.S."/>
            <person name="Huddy R.J."/>
            <person name="Iyer R."/>
            <person name="Thomas B.C."/>
            <person name="Brown C.T."/>
            <person name="Anantharaman K."/>
            <person name="Tringe S."/>
            <person name="Hettich R.L."/>
            <person name="Harrison S.T."/>
            <person name="Banfield J.F."/>
        </authorList>
    </citation>
    <scope>NUCLEOTIDE SEQUENCE [LARGE SCALE GENOMIC DNA]</scope>
    <source>
        <strain evidence="17">59-99</strain>
    </source>
</reference>
<keyword evidence="13 15" id="KW-0368">Histidine biosynthesis</keyword>
<keyword evidence="12 15" id="KW-0067">ATP-binding</keyword>
<keyword evidence="14 15" id="KW-0511">Multifunctional enzyme</keyword>
<dbReference type="InterPro" id="IPR002496">
    <property type="entry name" value="PRib_AMP_CycHydrolase_dom"/>
</dbReference>
<evidence type="ECO:0000256" key="14">
    <source>
        <dbReference type="ARBA" id="ARBA00023268"/>
    </source>
</evidence>
<keyword evidence="10 15" id="KW-0547">Nucleotide-binding</keyword>
<gene>
    <name evidence="15" type="primary">hisI</name>
    <name evidence="15" type="synonym">hisIE</name>
    <name evidence="17" type="ORF">BGO89_05680</name>
</gene>
<evidence type="ECO:0000313" key="17">
    <source>
        <dbReference type="EMBL" id="OJX59707.1"/>
    </source>
</evidence>
<evidence type="ECO:0000256" key="10">
    <source>
        <dbReference type="ARBA" id="ARBA00022741"/>
    </source>
</evidence>
<dbReference type="Gene3D" id="3.10.20.810">
    <property type="entry name" value="Phosphoribosyl-AMP cyclohydrolase"/>
    <property type="match status" value="1"/>
</dbReference>
<dbReference type="InterPro" id="IPR023019">
    <property type="entry name" value="His_synth_HisIE"/>
</dbReference>
<dbReference type="NCBIfam" id="NF002747">
    <property type="entry name" value="PRK02759.1"/>
    <property type="match status" value="1"/>
</dbReference>
<evidence type="ECO:0000256" key="11">
    <source>
        <dbReference type="ARBA" id="ARBA00022801"/>
    </source>
</evidence>
<dbReference type="HAMAP" id="MF_01019">
    <property type="entry name" value="HisIE"/>
    <property type="match status" value="1"/>
</dbReference>
<dbReference type="NCBIfam" id="TIGR03188">
    <property type="entry name" value="histidine_hisI"/>
    <property type="match status" value="1"/>
</dbReference>
<dbReference type="GO" id="GO:0004635">
    <property type="term" value="F:phosphoribosyl-AMP cyclohydrolase activity"/>
    <property type="evidence" value="ECO:0007669"/>
    <property type="project" value="UniProtKB-UniRule"/>
</dbReference>
<evidence type="ECO:0000256" key="7">
    <source>
        <dbReference type="ARBA" id="ARBA00008299"/>
    </source>
</evidence>
<dbReference type="Gene3D" id="1.10.287.1080">
    <property type="entry name" value="MazG-like"/>
    <property type="match status" value="1"/>
</dbReference>
<dbReference type="Pfam" id="PF01502">
    <property type="entry name" value="PRA-CH"/>
    <property type="match status" value="1"/>
</dbReference>
<dbReference type="EC" id="3.6.1.31" evidence="15"/>
<name>A0A1M3L365_9BACT</name>